<evidence type="ECO:0000313" key="2">
    <source>
        <dbReference type="EMBL" id="NME53161.1"/>
    </source>
</evidence>
<name>A0A848CA09_9BACT</name>
<dbReference type="AlphaFoldDB" id="A0A848CA09"/>
<dbReference type="Proteomes" id="UP000522333">
    <property type="component" value="Unassembled WGS sequence"/>
</dbReference>
<protein>
    <submittedName>
        <fullName evidence="2">Uncharacterized protein</fullName>
    </submittedName>
</protein>
<keyword evidence="1" id="KW-0732">Signal</keyword>
<feature type="chain" id="PRO_5032938207" evidence="1">
    <location>
        <begin position="25"/>
        <end position="80"/>
    </location>
</feature>
<reference evidence="2 3" key="1">
    <citation type="submission" date="2020-04" db="EMBL/GenBank/DDBJ databases">
        <authorList>
            <person name="Hitch T.C.A."/>
            <person name="Wylensek D."/>
            <person name="Clavel T."/>
        </authorList>
    </citation>
    <scope>NUCLEOTIDE SEQUENCE [LARGE SCALE GENOMIC DNA]</scope>
    <source>
        <strain evidence="2 3">PG-251-APC-1</strain>
    </source>
</reference>
<dbReference type="EMBL" id="JABAFY010000074">
    <property type="protein sequence ID" value="NME53161.1"/>
    <property type="molecule type" value="Genomic_DNA"/>
</dbReference>
<evidence type="ECO:0000313" key="3">
    <source>
        <dbReference type="Proteomes" id="UP000522333"/>
    </source>
</evidence>
<gene>
    <name evidence="2" type="ORF">HF854_11710</name>
</gene>
<proteinExistence type="predicted"/>
<organism evidence="2 3">
    <name type="scientific">Desulfovibrio piger</name>
    <dbReference type="NCBI Taxonomy" id="901"/>
    <lineage>
        <taxon>Bacteria</taxon>
        <taxon>Pseudomonadati</taxon>
        <taxon>Thermodesulfobacteriota</taxon>
        <taxon>Desulfovibrionia</taxon>
        <taxon>Desulfovibrionales</taxon>
        <taxon>Desulfovibrionaceae</taxon>
        <taxon>Desulfovibrio</taxon>
    </lineage>
</organism>
<accession>A0A848CA09</accession>
<sequence>MKLALSIGLLAGVLLLGTASDSFAQKYTVYCTNGKTEVDTRTPQQMKSARGGNTYVLATFDYKLDADKFVKKMNGVCPKK</sequence>
<dbReference type="RefSeq" id="WP_168936449.1">
    <property type="nucleotide sequence ID" value="NZ_JABAFY010000074.1"/>
</dbReference>
<feature type="signal peptide" evidence="1">
    <location>
        <begin position="1"/>
        <end position="24"/>
    </location>
</feature>
<comment type="caution">
    <text evidence="2">The sequence shown here is derived from an EMBL/GenBank/DDBJ whole genome shotgun (WGS) entry which is preliminary data.</text>
</comment>
<evidence type="ECO:0000256" key="1">
    <source>
        <dbReference type="SAM" id="SignalP"/>
    </source>
</evidence>